<proteinExistence type="predicted"/>
<evidence type="ECO:0000313" key="3">
    <source>
        <dbReference type="Proteomes" id="UP001196316"/>
    </source>
</evidence>
<keyword evidence="1" id="KW-1133">Transmembrane helix</keyword>
<keyword evidence="1" id="KW-0472">Membrane</keyword>
<comment type="caution">
    <text evidence="2">The sequence shown here is derived from an EMBL/GenBank/DDBJ whole genome shotgun (WGS) entry which is preliminary data.</text>
</comment>
<dbReference type="RefSeq" id="WP_147327953.1">
    <property type="nucleotide sequence ID" value="NZ_CABOGV010000094.1"/>
</dbReference>
<dbReference type="EMBL" id="JAHOEP010000012">
    <property type="protein sequence ID" value="MBV3407972.1"/>
    <property type="molecule type" value="Genomic_DNA"/>
</dbReference>
<dbReference type="Proteomes" id="UP001196316">
    <property type="component" value="Unassembled WGS sequence"/>
</dbReference>
<organism evidence="2 3">
    <name type="scientific">Segatella copri</name>
    <dbReference type="NCBI Taxonomy" id="165179"/>
    <lineage>
        <taxon>Bacteria</taxon>
        <taxon>Pseudomonadati</taxon>
        <taxon>Bacteroidota</taxon>
        <taxon>Bacteroidia</taxon>
        <taxon>Bacteroidales</taxon>
        <taxon>Prevotellaceae</taxon>
        <taxon>Segatella</taxon>
    </lineage>
</organism>
<gene>
    <name evidence="2" type="ORF">KSW80_06065</name>
</gene>
<keyword evidence="1" id="KW-0812">Transmembrane</keyword>
<evidence type="ECO:0000313" key="2">
    <source>
        <dbReference type="EMBL" id="MBV3407972.1"/>
    </source>
</evidence>
<name>A0AAW4N956_9BACT</name>
<accession>A0AAW4N956</accession>
<reference evidence="2" key="1">
    <citation type="submission" date="2021-06" db="EMBL/GenBank/DDBJ databases">
        <title>Collection of gut derived symbiotic bacterial strains cultured from healthy donors.</title>
        <authorList>
            <person name="Lin H."/>
            <person name="Littmann E."/>
            <person name="Pamer E.G."/>
        </authorList>
    </citation>
    <scope>NUCLEOTIDE SEQUENCE</scope>
    <source>
        <strain evidence="2">MSK.21.60</strain>
    </source>
</reference>
<evidence type="ECO:0000256" key="1">
    <source>
        <dbReference type="SAM" id="Phobius"/>
    </source>
</evidence>
<sequence length="122" mass="14197">MNRRKNRSQNRKKDICSKITVANVYFTICVCVFIYALASPILSVVLEHCGVQTEAIITSNTSSWVHRWTESCYMYEFSLNGKFYTGNSLIKEGESDKIGTKIKIYYFKNFPSFNRPLSYYDD</sequence>
<dbReference type="AlphaFoldDB" id="A0AAW4N956"/>
<feature type="transmembrane region" description="Helical" evidence="1">
    <location>
        <begin position="21"/>
        <end position="46"/>
    </location>
</feature>
<protein>
    <submittedName>
        <fullName evidence="2">Uncharacterized protein</fullName>
    </submittedName>
</protein>